<keyword evidence="2" id="KW-1133">Transmembrane helix</keyword>
<proteinExistence type="predicted"/>
<organism evidence="3 4">
    <name type="scientific">Peptidiphaga gingivicola</name>
    <dbReference type="NCBI Taxonomy" id="2741497"/>
    <lineage>
        <taxon>Bacteria</taxon>
        <taxon>Bacillati</taxon>
        <taxon>Actinomycetota</taxon>
        <taxon>Actinomycetes</taxon>
        <taxon>Actinomycetales</taxon>
        <taxon>Actinomycetaceae</taxon>
        <taxon>Peptidiphaga</taxon>
    </lineage>
</organism>
<evidence type="ECO:0000313" key="4">
    <source>
        <dbReference type="Proteomes" id="UP000078368"/>
    </source>
</evidence>
<dbReference type="OrthoDB" id="3268921at2"/>
<sequence>MFLTPGSLKDLLPFIERITRGPGRTLVGNALVVNGLLVALVFALGGDAGTFLRALLGAVSAFGLVSALVFAWRRKRLKDAVDRWQESSGQVVASASDSRPEGAERRTDEGDSPSQEIVVIDQSGRRESSAPPPKDAFADSEETIERDRLHDAAAEAAQLRETWMPRIEAAQRSAIAAAGGLVNAPYLKDDLRVTLLSGIFTLLSIPLGVFFTFVAFLTLVF</sequence>
<feature type="compositionally biased region" description="Polar residues" evidence="1">
    <location>
        <begin position="88"/>
        <end position="97"/>
    </location>
</feature>
<dbReference type="AlphaFoldDB" id="A0A179B631"/>
<reference evidence="3 4" key="1">
    <citation type="submission" date="2016-04" db="EMBL/GenBank/DDBJ databases">
        <title>Peptidophaga gingivicola gen. nov., sp. nov., isolated from human subgingival plaque.</title>
        <authorList>
            <person name="Beall C.J."/>
            <person name="Mokrzan E.M."/>
            <person name="Griffen A.L."/>
            <person name="Leys E.J."/>
        </authorList>
    </citation>
    <scope>NUCLEOTIDE SEQUENCE [LARGE SCALE GENOMIC DNA]</scope>
    <source>
        <strain evidence="3 4">BA112</strain>
    </source>
</reference>
<evidence type="ECO:0000256" key="1">
    <source>
        <dbReference type="SAM" id="MobiDB-lite"/>
    </source>
</evidence>
<feature type="transmembrane region" description="Helical" evidence="2">
    <location>
        <begin position="51"/>
        <end position="72"/>
    </location>
</feature>
<comment type="caution">
    <text evidence="3">The sequence shown here is derived from an EMBL/GenBank/DDBJ whole genome shotgun (WGS) entry which is preliminary data.</text>
</comment>
<keyword evidence="2" id="KW-0812">Transmembrane</keyword>
<dbReference type="Proteomes" id="UP000078368">
    <property type="component" value="Unassembled WGS sequence"/>
</dbReference>
<keyword evidence="2" id="KW-0472">Membrane</keyword>
<dbReference type="EMBL" id="LVZK01000001">
    <property type="protein sequence ID" value="OAP86819.1"/>
    <property type="molecule type" value="Genomic_DNA"/>
</dbReference>
<dbReference type="STRING" id="1823756.A4H34_06835"/>
<name>A0A179B631_9ACTO</name>
<protein>
    <submittedName>
        <fullName evidence="3">Uncharacterized protein</fullName>
    </submittedName>
</protein>
<feature type="compositionally biased region" description="Basic and acidic residues" evidence="1">
    <location>
        <begin position="98"/>
        <end position="109"/>
    </location>
</feature>
<gene>
    <name evidence="3" type="ORF">A4H34_06835</name>
</gene>
<accession>A0A179B631</accession>
<keyword evidence="4" id="KW-1185">Reference proteome</keyword>
<dbReference type="RefSeq" id="WP_064231475.1">
    <property type="nucleotide sequence ID" value="NZ_LVZK01000001.1"/>
</dbReference>
<feature type="region of interest" description="Disordered" evidence="1">
    <location>
        <begin position="88"/>
        <end position="142"/>
    </location>
</feature>
<feature type="transmembrane region" description="Helical" evidence="2">
    <location>
        <begin position="195"/>
        <end position="220"/>
    </location>
</feature>
<evidence type="ECO:0000256" key="2">
    <source>
        <dbReference type="SAM" id="Phobius"/>
    </source>
</evidence>
<feature type="transmembrane region" description="Helical" evidence="2">
    <location>
        <begin position="26"/>
        <end position="45"/>
    </location>
</feature>
<evidence type="ECO:0000313" key="3">
    <source>
        <dbReference type="EMBL" id="OAP86819.1"/>
    </source>
</evidence>